<dbReference type="GO" id="GO:0005737">
    <property type="term" value="C:cytoplasm"/>
    <property type="evidence" value="ECO:0007669"/>
    <property type="project" value="UniProtKB-SubCell"/>
</dbReference>
<dbReference type="SMART" id="SM00220">
    <property type="entry name" value="S_TKc"/>
    <property type="match status" value="1"/>
</dbReference>
<keyword evidence="14" id="KW-0460">Magnesium</keyword>
<sequence>MEKYEKIRVVGRGAYGTVHLCQRLADKKMIIIKQIPVEQMTKEERQAALNEVKVLSMLSHPNIIQYYENFLEDKALMIVMEYAQGGTVMDYLQSRNGILLEEEEILKFFAQMLLSIQHVHSKQILHRDLKTQNILLDKKREVVKIGDFGISKVLSSKSKAYTVVGTPCYISPELCEGKPYNQKSDIWALGCVLYELSSLKRAFEAANLPALILKIMRGTFSPISASYSEELRALILGMLHLDPNKRPNINQIMAQPIVINALMTLHTDLGRVPCTRVSRPLPPATAAARSRLSTRGSMTPRDALSAKPPALSSVFFWGIGVSSPVKLPLPSSDTQVTQVSTGRTQKAAVTKNGRLFVWESSNVGTDTLIPGATESHTLTYVPRYLEGQSGVNIQQVACGDLFTACLTDRGILMTFGSGVYGCLGHGNYNDVAQAKIVEDLLGYEVVQVSCGASHVLAVTNEHEVFSWGRGDNGRLGLGDQESHSSPRPVVIPEPLRPSSVHCGVDCSMILTLDNKLLCCGSNRYNKLALDVIATDGTCMKLVDEIHTFVQTASHPIGNLLVKGVAMGTSHTAAVTVEGQCYTFGTNQFGQLGNQTNNSRQPQEVKIAQTQKVAMVACGDTFTVIVADEGEVYSFGNQSRGRLGRPEEDPTEPGKVPFMGEDPFVVVSLSCSHGNTLLATRRVLFSRRANAFCVGVVYLPNFFLLGHCEEGRKRGRPQSHLAADSGSRNERTKEKLGHTPNTNSDRQGWIALVTALYAKGVTGSKETVKSSLSHY</sequence>
<feature type="region of interest" description="Disordered" evidence="15">
    <location>
        <begin position="283"/>
        <end position="305"/>
    </location>
</feature>
<dbReference type="Pfam" id="PF25390">
    <property type="entry name" value="WD40_RLD"/>
    <property type="match status" value="1"/>
</dbReference>
<keyword evidence="12 17" id="KW-0418">Kinase</keyword>
<keyword evidence="5" id="KW-0963">Cytoplasm</keyword>
<dbReference type="SUPFAM" id="SSF56112">
    <property type="entry name" value="Protein kinase-like (PK-like)"/>
    <property type="match status" value="1"/>
</dbReference>
<dbReference type="InterPro" id="IPR051997">
    <property type="entry name" value="STK_NEK"/>
</dbReference>
<organism evidence="17">
    <name type="scientific">Magallana gigas</name>
    <name type="common">Pacific oyster</name>
    <name type="synonym">Crassostrea gigas</name>
    <dbReference type="NCBI Taxonomy" id="29159"/>
    <lineage>
        <taxon>Eukaryota</taxon>
        <taxon>Metazoa</taxon>
        <taxon>Spiralia</taxon>
        <taxon>Lophotrochozoa</taxon>
        <taxon>Mollusca</taxon>
        <taxon>Bivalvia</taxon>
        <taxon>Autobranchia</taxon>
        <taxon>Pteriomorphia</taxon>
        <taxon>Ostreida</taxon>
        <taxon>Ostreoidea</taxon>
        <taxon>Ostreidae</taxon>
        <taxon>Magallana</taxon>
    </lineage>
</organism>
<keyword evidence="8" id="KW-0808">Transferase</keyword>
<dbReference type="InterPro" id="IPR001245">
    <property type="entry name" value="Ser-Thr/Tyr_kinase_cat_dom"/>
</dbReference>
<keyword evidence="7" id="KW-0597">Phosphoprotein</keyword>
<keyword evidence="6" id="KW-0723">Serine/threonine-protein kinase</keyword>
<dbReference type="AlphaFoldDB" id="K1Q884"/>
<dbReference type="PRINTS" id="PR00109">
    <property type="entry name" value="TYRKINASE"/>
</dbReference>
<dbReference type="GO" id="GO:0004674">
    <property type="term" value="F:protein serine/threonine kinase activity"/>
    <property type="evidence" value="ECO:0007669"/>
    <property type="project" value="UniProtKB-KW"/>
</dbReference>
<evidence type="ECO:0000256" key="10">
    <source>
        <dbReference type="ARBA" id="ARBA00022737"/>
    </source>
</evidence>
<evidence type="ECO:0000256" key="11">
    <source>
        <dbReference type="ARBA" id="ARBA00022741"/>
    </source>
</evidence>
<evidence type="ECO:0000256" key="7">
    <source>
        <dbReference type="ARBA" id="ARBA00022553"/>
    </source>
</evidence>
<dbReference type="InterPro" id="IPR000719">
    <property type="entry name" value="Prot_kinase_dom"/>
</dbReference>
<dbReference type="CDD" id="cd08220">
    <property type="entry name" value="STKc_Nek8"/>
    <property type="match status" value="1"/>
</dbReference>
<evidence type="ECO:0000256" key="2">
    <source>
        <dbReference type="ARBA" id="ARBA00004496"/>
    </source>
</evidence>
<evidence type="ECO:0000313" key="17">
    <source>
        <dbReference type="EMBL" id="EKC30153.1"/>
    </source>
</evidence>
<evidence type="ECO:0000256" key="15">
    <source>
        <dbReference type="SAM" id="MobiDB-lite"/>
    </source>
</evidence>
<dbReference type="EMBL" id="JH818702">
    <property type="protein sequence ID" value="EKC30153.1"/>
    <property type="molecule type" value="Genomic_DNA"/>
</dbReference>
<dbReference type="InterPro" id="IPR009091">
    <property type="entry name" value="RCC1/BLIP-II"/>
</dbReference>
<evidence type="ECO:0000256" key="6">
    <source>
        <dbReference type="ARBA" id="ARBA00022527"/>
    </source>
</evidence>
<dbReference type="Gene3D" id="3.30.200.20">
    <property type="entry name" value="Phosphorylase Kinase, domain 1"/>
    <property type="match status" value="1"/>
</dbReference>
<dbReference type="FunCoup" id="K1Q884">
    <property type="interactions" value="26"/>
</dbReference>
<comment type="cofactor">
    <cofactor evidence="1">
        <name>Mg(2+)</name>
        <dbReference type="ChEBI" id="CHEBI:18420"/>
    </cofactor>
</comment>
<evidence type="ECO:0000256" key="5">
    <source>
        <dbReference type="ARBA" id="ARBA00022490"/>
    </source>
</evidence>
<evidence type="ECO:0000256" key="12">
    <source>
        <dbReference type="ARBA" id="ARBA00022777"/>
    </source>
</evidence>
<dbReference type="InterPro" id="IPR011009">
    <property type="entry name" value="Kinase-like_dom_sf"/>
</dbReference>
<name>K1Q884_MAGGI</name>
<dbReference type="Gene3D" id="2.130.10.30">
    <property type="entry name" value="Regulator of chromosome condensation 1/beta-lactamase-inhibitor protein II"/>
    <property type="match status" value="2"/>
</dbReference>
<dbReference type="HOGENOM" id="CLU_000288_123_1_1"/>
<feature type="region of interest" description="Disordered" evidence="15">
    <location>
        <begin position="711"/>
        <end position="744"/>
    </location>
</feature>
<dbReference type="SUPFAM" id="SSF50985">
    <property type="entry name" value="RCC1/BLIP-II"/>
    <property type="match status" value="1"/>
</dbReference>
<gene>
    <name evidence="17" type="ORF">CGI_10021977</name>
</gene>
<keyword evidence="9" id="KW-0479">Metal-binding</keyword>
<dbReference type="PROSITE" id="PS50012">
    <property type="entry name" value="RCC1_3"/>
    <property type="match status" value="5"/>
</dbReference>
<comment type="subcellular location">
    <subcellularLocation>
        <location evidence="2">Cytoplasm</location>
    </subcellularLocation>
</comment>
<evidence type="ECO:0000256" key="3">
    <source>
        <dbReference type="ARBA" id="ARBA00010886"/>
    </source>
</evidence>
<protein>
    <recommendedName>
        <fullName evidence="4">non-specific serine/threonine protein kinase</fullName>
        <ecNumber evidence="4">2.7.11.1</ecNumber>
    </recommendedName>
</protein>
<dbReference type="GO" id="GO:0046872">
    <property type="term" value="F:metal ion binding"/>
    <property type="evidence" value="ECO:0007669"/>
    <property type="project" value="UniProtKB-KW"/>
</dbReference>
<dbReference type="InterPro" id="IPR044120">
    <property type="entry name" value="STKc_Nek8"/>
</dbReference>
<dbReference type="PANTHER" id="PTHR44535:SF4">
    <property type="entry name" value="SERINE_THREONINE-PROTEIN KINASE NEK8"/>
    <property type="match status" value="1"/>
</dbReference>
<evidence type="ECO:0000256" key="13">
    <source>
        <dbReference type="ARBA" id="ARBA00022840"/>
    </source>
</evidence>
<dbReference type="InterPro" id="IPR017441">
    <property type="entry name" value="Protein_kinase_ATP_BS"/>
</dbReference>
<keyword evidence="11" id="KW-0547">Nucleotide-binding</keyword>
<dbReference type="Gene3D" id="1.10.510.10">
    <property type="entry name" value="Transferase(Phosphotransferase) domain 1"/>
    <property type="match status" value="1"/>
</dbReference>
<evidence type="ECO:0000256" key="4">
    <source>
        <dbReference type="ARBA" id="ARBA00012513"/>
    </source>
</evidence>
<dbReference type="InterPro" id="IPR000408">
    <property type="entry name" value="Reg_chr_condens"/>
</dbReference>
<feature type="compositionally biased region" description="Low complexity" evidence="15">
    <location>
        <begin position="284"/>
        <end position="295"/>
    </location>
</feature>
<dbReference type="InterPro" id="IPR008271">
    <property type="entry name" value="Ser/Thr_kinase_AS"/>
</dbReference>
<dbReference type="EC" id="2.7.11.1" evidence="4"/>
<keyword evidence="10" id="KW-0677">Repeat</keyword>
<accession>K1Q884</accession>
<dbReference type="PROSITE" id="PS00108">
    <property type="entry name" value="PROTEIN_KINASE_ST"/>
    <property type="match status" value="1"/>
</dbReference>
<evidence type="ECO:0000256" key="9">
    <source>
        <dbReference type="ARBA" id="ARBA00022723"/>
    </source>
</evidence>
<dbReference type="FunFam" id="3.30.200.20:FF:000243">
    <property type="entry name" value="serine/threonine-protein kinase Nek8"/>
    <property type="match status" value="1"/>
</dbReference>
<feature type="domain" description="Protein kinase" evidence="16">
    <location>
        <begin position="4"/>
        <end position="258"/>
    </location>
</feature>
<dbReference type="PRINTS" id="PR00633">
    <property type="entry name" value="RCCNDNSATION"/>
</dbReference>
<dbReference type="FunFam" id="1.10.510.10:FF:000262">
    <property type="entry name" value="Serine/threonine-protein kinase Nek8"/>
    <property type="match status" value="1"/>
</dbReference>
<comment type="similarity">
    <text evidence="3">Belongs to the protein kinase superfamily. NEK Ser/Thr protein kinase family. NIMA subfamily.</text>
</comment>
<dbReference type="InParanoid" id="K1Q884"/>
<dbReference type="GO" id="GO:0005524">
    <property type="term" value="F:ATP binding"/>
    <property type="evidence" value="ECO:0007669"/>
    <property type="project" value="UniProtKB-UniRule"/>
</dbReference>
<evidence type="ECO:0000256" key="1">
    <source>
        <dbReference type="ARBA" id="ARBA00001946"/>
    </source>
</evidence>
<evidence type="ECO:0000256" key="8">
    <source>
        <dbReference type="ARBA" id="ARBA00022679"/>
    </source>
</evidence>
<dbReference type="InterPro" id="IPR058923">
    <property type="entry name" value="RCC1-like_dom"/>
</dbReference>
<evidence type="ECO:0000256" key="14">
    <source>
        <dbReference type="ARBA" id="ARBA00022842"/>
    </source>
</evidence>
<dbReference type="PANTHER" id="PTHR44535">
    <property type="entry name" value="PROTEIN CBG16200"/>
    <property type="match status" value="1"/>
</dbReference>
<feature type="compositionally biased region" description="Basic and acidic residues" evidence="15">
    <location>
        <begin position="726"/>
        <end position="736"/>
    </location>
</feature>
<proteinExistence type="inferred from homology"/>
<dbReference type="PROSITE" id="PS50011">
    <property type="entry name" value="PROTEIN_KINASE_DOM"/>
    <property type="match status" value="1"/>
</dbReference>
<evidence type="ECO:0000259" key="16">
    <source>
        <dbReference type="PROSITE" id="PS50011"/>
    </source>
</evidence>
<dbReference type="Pfam" id="PF00069">
    <property type="entry name" value="Pkinase"/>
    <property type="match status" value="1"/>
</dbReference>
<reference evidence="17" key="1">
    <citation type="journal article" date="2012" name="Nature">
        <title>The oyster genome reveals stress adaptation and complexity of shell formation.</title>
        <authorList>
            <person name="Zhang G."/>
            <person name="Fang X."/>
            <person name="Guo X."/>
            <person name="Li L."/>
            <person name="Luo R."/>
            <person name="Xu F."/>
            <person name="Yang P."/>
            <person name="Zhang L."/>
            <person name="Wang X."/>
            <person name="Qi H."/>
            <person name="Xiong Z."/>
            <person name="Que H."/>
            <person name="Xie Y."/>
            <person name="Holland P.W."/>
            <person name="Paps J."/>
            <person name="Zhu Y."/>
            <person name="Wu F."/>
            <person name="Chen Y."/>
            <person name="Wang J."/>
            <person name="Peng C."/>
            <person name="Meng J."/>
            <person name="Yang L."/>
            <person name="Liu J."/>
            <person name="Wen B."/>
            <person name="Zhang N."/>
            <person name="Huang Z."/>
            <person name="Zhu Q."/>
            <person name="Feng Y."/>
            <person name="Mount A."/>
            <person name="Hedgecock D."/>
            <person name="Xu Z."/>
            <person name="Liu Y."/>
            <person name="Domazet-Loso T."/>
            <person name="Du Y."/>
            <person name="Sun X."/>
            <person name="Zhang S."/>
            <person name="Liu B."/>
            <person name="Cheng P."/>
            <person name="Jiang X."/>
            <person name="Li J."/>
            <person name="Fan D."/>
            <person name="Wang W."/>
            <person name="Fu W."/>
            <person name="Wang T."/>
            <person name="Wang B."/>
            <person name="Zhang J."/>
            <person name="Peng Z."/>
            <person name="Li Y."/>
            <person name="Li N."/>
            <person name="Wang J."/>
            <person name="Chen M."/>
            <person name="He Y."/>
            <person name="Tan F."/>
            <person name="Song X."/>
            <person name="Zheng Q."/>
            <person name="Huang R."/>
            <person name="Yang H."/>
            <person name="Du X."/>
            <person name="Chen L."/>
            <person name="Yang M."/>
            <person name="Gaffney P.M."/>
            <person name="Wang S."/>
            <person name="Luo L."/>
            <person name="She Z."/>
            <person name="Ming Y."/>
            <person name="Huang W."/>
            <person name="Zhang S."/>
            <person name="Huang B."/>
            <person name="Zhang Y."/>
            <person name="Qu T."/>
            <person name="Ni P."/>
            <person name="Miao G."/>
            <person name="Wang J."/>
            <person name="Wang Q."/>
            <person name="Steinberg C.E."/>
            <person name="Wang H."/>
            <person name="Li N."/>
            <person name="Qian L."/>
            <person name="Zhang G."/>
            <person name="Li Y."/>
            <person name="Yang H."/>
            <person name="Liu X."/>
            <person name="Wang J."/>
            <person name="Yin Y."/>
            <person name="Wang J."/>
        </authorList>
    </citation>
    <scope>NUCLEOTIDE SEQUENCE [LARGE SCALE GENOMIC DNA]</scope>
    <source>
        <strain evidence="17">05x7-T-G4-1.051#20</strain>
    </source>
</reference>
<keyword evidence="13" id="KW-0067">ATP-binding</keyword>
<dbReference type="PROSITE" id="PS00107">
    <property type="entry name" value="PROTEIN_KINASE_ATP"/>
    <property type="match status" value="1"/>
</dbReference>